<dbReference type="Proteomes" id="UP000182130">
    <property type="component" value="Unassembled WGS sequence"/>
</dbReference>
<dbReference type="STRING" id="1045773.SAMN05216555_10247"/>
<accession>A0A1G8JVQ6</accession>
<protein>
    <submittedName>
        <fullName evidence="4">Lsr2 protein</fullName>
    </submittedName>
</protein>
<dbReference type="EMBL" id="FNEI01000002">
    <property type="protein sequence ID" value="SDI35183.1"/>
    <property type="molecule type" value="Genomic_DNA"/>
</dbReference>
<evidence type="ECO:0000259" key="3">
    <source>
        <dbReference type="Pfam" id="PF23359"/>
    </source>
</evidence>
<dbReference type="Pfam" id="PF23359">
    <property type="entry name" value="Lsr2_DNA-bd"/>
    <property type="match status" value="1"/>
</dbReference>
<dbReference type="Gene3D" id="4.10.320.10">
    <property type="entry name" value="E3-binding domain"/>
    <property type="match status" value="1"/>
</dbReference>
<evidence type="ECO:0000313" key="5">
    <source>
        <dbReference type="Proteomes" id="UP000182130"/>
    </source>
</evidence>
<dbReference type="InterPro" id="IPR036625">
    <property type="entry name" value="E3-bd_dom_sf"/>
</dbReference>
<feature type="domain" description="Lsr2 dimerization" evidence="2">
    <location>
        <begin position="1"/>
        <end position="57"/>
    </location>
</feature>
<keyword evidence="5" id="KW-1185">Reference proteome</keyword>
<reference evidence="5" key="1">
    <citation type="submission" date="2016-10" db="EMBL/GenBank/DDBJ databases">
        <authorList>
            <person name="Varghese N."/>
            <person name="Submissions S."/>
        </authorList>
    </citation>
    <scope>NUCLEOTIDE SEQUENCE [LARGE SCALE GENOMIC DNA]</scope>
    <source>
        <strain evidence="5">CGMCC 1.10783</strain>
    </source>
</reference>
<evidence type="ECO:0000256" key="1">
    <source>
        <dbReference type="ARBA" id="ARBA00023125"/>
    </source>
</evidence>
<keyword evidence="1" id="KW-0238">DNA-binding</keyword>
<sequence>MNKQNDFLLLDDLDGSSADERVRFAVDGIDYEVDLSSANAAAFRSYLGVFMNAGRRKASAPVAQGKKEAPLSVTARIRRWAAEQGYELSSRGQIPKSIVLAFQAAEAGA</sequence>
<dbReference type="GO" id="GO:0003677">
    <property type="term" value="F:DNA binding"/>
    <property type="evidence" value="ECO:0007669"/>
    <property type="project" value="UniProtKB-KW"/>
</dbReference>
<organism evidence="4 5">
    <name type="scientific">Arthrobacter cupressi</name>
    <dbReference type="NCBI Taxonomy" id="1045773"/>
    <lineage>
        <taxon>Bacteria</taxon>
        <taxon>Bacillati</taxon>
        <taxon>Actinomycetota</taxon>
        <taxon>Actinomycetes</taxon>
        <taxon>Micrococcales</taxon>
        <taxon>Micrococcaceae</taxon>
        <taxon>Arthrobacter</taxon>
    </lineage>
</organism>
<dbReference type="InterPro" id="IPR024412">
    <property type="entry name" value="Lsr2_dim_dom"/>
</dbReference>
<dbReference type="Gene3D" id="3.30.60.230">
    <property type="entry name" value="Lsr2, dimerization domain"/>
    <property type="match status" value="1"/>
</dbReference>
<dbReference type="Pfam" id="PF11774">
    <property type="entry name" value="Lsr2"/>
    <property type="match status" value="1"/>
</dbReference>
<dbReference type="InterPro" id="IPR042261">
    <property type="entry name" value="Lsr2-like_dimerization"/>
</dbReference>
<dbReference type="RefSeq" id="WP_074586710.1">
    <property type="nucleotide sequence ID" value="NZ_FNEI01000002.1"/>
</dbReference>
<name>A0A1G8JVQ6_9MICC</name>
<dbReference type="GO" id="GO:0016746">
    <property type="term" value="F:acyltransferase activity"/>
    <property type="evidence" value="ECO:0007669"/>
    <property type="project" value="InterPro"/>
</dbReference>
<dbReference type="InterPro" id="IPR055370">
    <property type="entry name" value="Lsr2_DNA-bd"/>
</dbReference>
<dbReference type="AlphaFoldDB" id="A0A1G8JVQ6"/>
<evidence type="ECO:0000313" key="4">
    <source>
        <dbReference type="EMBL" id="SDI35183.1"/>
    </source>
</evidence>
<proteinExistence type="predicted"/>
<evidence type="ECO:0000259" key="2">
    <source>
        <dbReference type="Pfam" id="PF11774"/>
    </source>
</evidence>
<gene>
    <name evidence="4" type="ORF">SAMN05216555_10247</name>
</gene>
<feature type="domain" description="Lsr2 DNA-binding" evidence="3">
    <location>
        <begin position="74"/>
        <end position="105"/>
    </location>
</feature>